<proteinExistence type="predicted"/>
<evidence type="ECO:0000313" key="1">
    <source>
        <dbReference type="EMBL" id="MFC4463210.1"/>
    </source>
</evidence>
<evidence type="ECO:0008006" key="3">
    <source>
        <dbReference type="Google" id="ProtNLM"/>
    </source>
</evidence>
<comment type="caution">
    <text evidence="1">The sequence shown here is derived from an EMBL/GenBank/DDBJ whole genome shotgun (WGS) entry which is preliminary data.</text>
</comment>
<dbReference type="InterPro" id="IPR035992">
    <property type="entry name" value="Ricin_B-like_lectins"/>
</dbReference>
<keyword evidence="2" id="KW-1185">Reference proteome</keyword>
<sequence length="130" mass="14033">MRAYADNLWPSQAYGIAVNAGLEDAYKDLVPESRVALQDYALPASTFTGKGVSSIPVRTIGDATRTLWLAPSIQQPDNNGASQRWTLVAGGNGYYKIKNVRDGAGERGPAPSLAAVPRFCVWKKPSFFAE</sequence>
<dbReference type="Gene3D" id="2.80.10.50">
    <property type="match status" value="1"/>
</dbReference>
<dbReference type="Proteomes" id="UP001596012">
    <property type="component" value="Unassembled WGS sequence"/>
</dbReference>
<reference evidence="2" key="1">
    <citation type="journal article" date="2019" name="Int. J. Syst. Evol. Microbiol.">
        <title>The Global Catalogue of Microorganisms (GCM) 10K type strain sequencing project: providing services to taxonomists for standard genome sequencing and annotation.</title>
        <authorList>
            <consortium name="The Broad Institute Genomics Platform"/>
            <consortium name="The Broad Institute Genome Sequencing Center for Infectious Disease"/>
            <person name="Wu L."/>
            <person name="Ma J."/>
        </authorList>
    </citation>
    <scope>NUCLEOTIDE SEQUENCE [LARGE SCALE GENOMIC DNA]</scope>
    <source>
        <strain evidence="2">DT43</strain>
    </source>
</reference>
<protein>
    <recommendedName>
        <fullName evidence="3">Ricin B lectin domain-containing protein</fullName>
    </recommendedName>
</protein>
<dbReference type="RefSeq" id="WP_386336289.1">
    <property type="nucleotide sequence ID" value="NZ_JBHSFG010000003.1"/>
</dbReference>
<dbReference type="SUPFAM" id="SSF50370">
    <property type="entry name" value="Ricin B-like lectins"/>
    <property type="match status" value="1"/>
</dbReference>
<dbReference type="EMBL" id="JBHSFG010000003">
    <property type="protein sequence ID" value="MFC4463210.1"/>
    <property type="molecule type" value="Genomic_DNA"/>
</dbReference>
<gene>
    <name evidence="1" type="ORF">ACFPH6_01065</name>
</gene>
<evidence type="ECO:0000313" key="2">
    <source>
        <dbReference type="Proteomes" id="UP001596012"/>
    </source>
</evidence>
<name>A0ABV8YGC7_9ACTN</name>
<organism evidence="1 2">
    <name type="scientific">Streptomyces xiangluensis</name>
    <dbReference type="NCBI Taxonomy" id="2665720"/>
    <lineage>
        <taxon>Bacteria</taxon>
        <taxon>Bacillati</taxon>
        <taxon>Actinomycetota</taxon>
        <taxon>Actinomycetes</taxon>
        <taxon>Kitasatosporales</taxon>
        <taxon>Streptomycetaceae</taxon>
        <taxon>Streptomyces</taxon>
    </lineage>
</organism>
<accession>A0ABV8YGC7</accession>